<sequence length="92" mass="10405">FWSFDPTGQDQLNAEEAGHHGFPAVEMQMTFRGGSWHTRVTRVYKALRTFHAFKGFDPDSQELAIHLGQPLYHLSGETEELFAQGELLACIP</sequence>
<protein>
    <submittedName>
        <fullName evidence="1">Uncharacterized protein</fullName>
    </submittedName>
</protein>
<gene>
    <name evidence="1" type="ORF">FB45DRAFT_757209</name>
</gene>
<name>A0AAD7FD28_9AGAR</name>
<dbReference type="EMBL" id="JARKIF010000022">
    <property type="protein sequence ID" value="KAJ7616646.1"/>
    <property type="molecule type" value="Genomic_DNA"/>
</dbReference>
<dbReference type="Proteomes" id="UP001221142">
    <property type="component" value="Unassembled WGS sequence"/>
</dbReference>
<accession>A0AAD7FD28</accession>
<evidence type="ECO:0000313" key="1">
    <source>
        <dbReference type="EMBL" id="KAJ7616646.1"/>
    </source>
</evidence>
<evidence type="ECO:0000313" key="2">
    <source>
        <dbReference type="Proteomes" id="UP001221142"/>
    </source>
</evidence>
<feature type="non-terminal residue" evidence="1">
    <location>
        <position position="1"/>
    </location>
</feature>
<organism evidence="1 2">
    <name type="scientific">Roridomyces roridus</name>
    <dbReference type="NCBI Taxonomy" id="1738132"/>
    <lineage>
        <taxon>Eukaryota</taxon>
        <taxon>Fungi</taxon>
        <taxon>Dikarya</taxon>
        <taxon>Basidiomycota</taxon>
        <taxon>Agaricomycotina</taxon>
        <taxon>Agaricomycetes</taxon>
        <taxon>Agaricomycetidae</taxon>
        <taxon>Agaricales</taxon>
        <taxon>Marasmiineae</taxon>
        <taxon>Mycenaceae</taxon>
        <taxon>Roridomyces</taxon>
    </lineage>
</organism>
<keyword evidence="2" id="KW-1185">Reference proteome</keyword>
<dbReference type="AlphaFoldDB" id="A0AAD7FD28"/>
<proteinExistence type="predicted"/>
<comment type="caution">
    <text evidence="1">The sequence shown here is derived from an EMBL/GenBank/DDBJ whole genome shotgun (WGS) entry which is preliminary data.</text>
</comment>
<reference evidence="1" key="1">
    <citation type="submission" date="2023-03" db="EMBL/GenBank/DDBJ databases">
        <title>Massive genome expansion in bonnet fungi (Mycena s.s.) driven by repeated elements and novel gene families across ecological guilds.</title>
        <authorList>
            <consortium name="Lawrence Berkeley National Laboratory"/>
            <person name="Harder C.B."/>
            <person name="Miyauchi S."/>
            <person name="Viragh M."/>
            <person name="Kuo A."/>
            <person name="Thoen E."/>
            <person name="Andreopoulos B."/>
            <person name="Lu D."/>
            <person name="Skrede I."/>
            <person name="Drula E."/>
            <person name="Henrissat B."/>
            <person name="Morin E."/>
            <person name="Kohler A."/>
            <person name="Barry K."/>
            <person name="LaButti K."/>
            <person name="Morin E."/>
            <person name="Salamov A."/>
            <person name="Lipzen A."/>
            <person name="Mereny Z."/>
            <person name="Hegedus B."/>
            <person name="Baldrian P."/>
            <person name="Stursova M."/>
            <person name="Weitz H."/>
            <person name="Taylor A."/>
            <person name="Grigoriev I.V."/>
            <person name="Nagy L.G."/>
            <person name="Martin F."/>
            <person name="Kauserud H."/>
        </authorList>
    </citation>
    <scope>NUCLEOTIDE SEQUENCE</scope>
    <source>
        <strain evidence="1">9284</strain>
    </source>
</reference>